<dbReference type="InterPro" id="IPR011335">
    <property type="entry name" value="Restrct_endonuc-II-like"/>
</dbReference>
<feature type="region of interest" description="Disordered" evidence="1">
    <location>
        <begin position="1"/>
        <end position="114"/>
    </location>
</feature>
<evidence type="ECO:0000313" key="4">
    <source>
        <dbReference type="RefSeq" id="XP_030071907.1"/>
    </source>
</evidence>
<reference evidence="4 5" key="1">
    <citation type="submission" date="2025-04" db="UniProtKB">
        <authorList>
            <consortium name="RefSeq"/>
        </authorList>
    </citation>
    <scope>IDENTIFICATION</scope>
</reference>
<dbReference type="RefSeq" id="XP_030071907.1">
    <property type="nucleotide sequence ID" value="XM_030216047.1"/>
</dbReference>
<keyword evidence="3" id="KW-1185">Reference proteome</keyword>
<feature type="compositionally biased region" description="Basic and acidic residues" evidence="1">
    <location>
        <begin position="89"/>
        <end position="102"/>
    </location>
</feature>
<accession>A0A6P7Z889</accession>
<dbReference type="KEGG" id="muo:115478581"/>
<dbReference type="OrthoDB" id="6155932at2759"/>
<feature type="compositionally biased region" description="Low complexity" evidence="1">
    <location>
        <begin position="29"/>
        <end position="58"/>
    </location>
</feature>
<dbReference type="Proteomes" id="UP000515156">
    <property type="component" value="Chromosome 10"/>
</dbReference>
<evidence type="ECO:0000313" key="3">
    <source>
        <dbReference type="Proteomes" id="UP000515156"/>
    </source>
</evidence>
<feature type="compositionally biased region" description="Polar residues" evidence="1">
    <location>
        <begin position="10"/>
        <end position="25"/>
    </location>
</feature>
<feature type="domain" description="YqaJ viral recombinase" evidence="2">
    <location>
        <begin position="155"/>
        <end position="319"/>
    </location>
</feature>
<sequence length="374" mass="40752">MGRPRKAASTGANPSSPGVRTSTPELKSASRSSSASTASKSSVSTSVSNSHSTASLSAPTTSRKGAATPAGNPKGRGAVPRASQVKFTDTARGDSGDFKNNQEKLPNVASSTRAANVTNIKGDSLRKGTAASSQLSKETVMKIEKETRGQRNNPKWYEERENRITASMAHKIANSKYVNEKSTEVPQSYLKAVVNEGPRVQTPAMSWGIKNEKTAIKEYEELTSKKAGKDVKVEECGLFIHPDKSWLAASPDGIVHDGTSGKPVKLLEVKCPYKHRDHTVKDACKDASFCLEKNGDTYALKKDHSYYSQVQCQLAATGLAKADFVVHTKKETAVAPVEFDAKFWEKTEPKLEKFYYEAVIPHLERKNPVYLPEE</sequence>
<dbReference type="GeneID" id="115478581"/>
<dbReference type="InterPro" id="IPR019080">
    <property type="entry name" value="YqaJ_viral_recombinase"/>
</dbReference>
<dbReference type="SUPFAM" id="SSF52980">
    <property type="entry name" value="Restriction endonuclease-like"/>
    <property type="match status" value="1"/>
</dbReference>
<evidence type="ECO:0000313" key="5">
    <source>
        <dbReference type="RefSeq" id="XP_030071909.1"/>
    </source>
</evidence>
<evidence type="ECO:0000256" key="1">
    <source>
        <dbReference type="SAM" id="MobiDB-lite"/>
    </source>
</evidence>
<dbReference type="GO" id="GO:0006281">
    <property type="term" value="P:DNA repair"/>
    <property type="evidence" value="ECO:0007669"/>
    <property type="project" value="UniProtKB-ARBA"/>
</dbReference>
<dbReference type="Gene3D" id="3.90.320.10">
    <property type="match status" value="1"/>
</dbReference>
<evidence type="ECO:0000259" key="2">
    <source>
        <dbReference type="Pfam" id="PF09588"/>
    </source>
</evidence>
<gene>
    <name evidence="4 5" type="primary">LOC115478581</name>
</gene>
<organism evidence="3 5">
    <name type="scientific">Microcaecilia unicolor</name>
    <dbReference type="NCBI Taxonomy" id="1415580"/>
    <lineage>
        <taxon>Eukaryota</taxon>
        <taxon>Metazoa</taxon>
        <taxon>Chordata</taxon>
        <taxon>Craniata</taxon>
        <taxon>Vertebrata</taxon>
        <taxon>Euteleostomi</taxon>
        <taxon>Amphibia</taxon>
        <taxon>Gymnophiona</taxon>
        <taxon>Siphonopidae</taxon>
        <taxon>Microcaecilia</taxon>
    </lineage>
</organism>
<dbReference type="PANTHER" id="PTHR46609">
    <property type="entry name" value="EXONUCLEASE, PHAGE-TYPE/RECB, C-TERMINAL DOMAIN-CONTAINING PROTEIN"/>
    <property type="match status" value="1"/>
</dbReference>
<proteinExistence type="predicted"/>
<dbReference type="CDD" id="cd22343">
    <property type="entry name" value="PDDEXK_lambda_exonuclease-like"/>
    <property type="match status" value="1"/>
</dbReference>
<dbReference type="PANTHER" id="PTHR46609:SF8">
    <property type="entry name" value="YQAJ VIRAL RECOMBINASE DOMAIN-CONTAINING PROTEIN"/>
    <property type="match status" value="1"/>
</dbReference>
<name>A0A6P7Z889_9AMPH</name>
<dbReference type="Pfam" id="PF09588">
    <property type="entry name" value="YqaJ"/>
    <property type="match status" value="1"/>
</dbReference>
<dbReference type="RefSeq" id="XP_030071909.1">
    <property type="nucleotide sequence ID" value="XM_030216049.1"/>
</dbReference>
<dbReference type="InterPro" id="IPR011604">
    <property type="entry name" value="PDDEXK-like_dom_sf"/>
</dbReference>
<dbReference type="InterPro" id="IPR051703">
    <property type="entry name" value="NF-kappa-B_Signaling_Reg"/>
</dbReference>
<protein>
    <submittedName>
        <fullName evidence="4 5">Uncharacterized protein LOC115478581</fullName>
    </submittedName>
</protein>
<dbReference type="AlphaFoldDB" id="A0A6P7Z889"/>